<evidence type="ECO:0008006" key="6">
    <source>
        <dbReference type="Google" id="ProtNLM"/>
    </source>
</evidence>
<feature type="domain" description="Dynein heavy chain hydrolytic ATP-binding dynein motor region" evidence="3">
    <location>
        <begin position="1374"/>
        <end position="1566"/>
    </location>
</feature>
<keyword evidence="5" id="KW-1185">Reference proteome</keyword>
<gene>
    <name evidence="4" type="ORF">M9Y10_044903</name>
</gene>
<dbReference type="InterPro" id="IPR042222">
    <property type="entry name" value="Dynein_2_N"/>
</dbReference>
<dbReference type="Pfam" id="PF08393">
    <property type="entry name" value="DHC_N2"/>
    <property type="match status" value="1"/>
</dbReference>
<dbReference type="InterPro" id="IPR013602">
    <property type="entry name" value="Dynein_heavy_linker"/>
</dbReference>
<evidence type="ECO:0000313" key="4">
    <source>
        <dbReference type="EMBL" id="KAK8882261.1"/>
    </source>
</evidence>
<reference evidence="4 5" key="1">
    <citation type="submission" date="2024-04" db="EMBL/GenBank/DDBJ databases">
        <title>Tritrichomonas musculus Genome.</title>
        <authorList>
            <person name="Alves-Ferreira E."/>
            <person name="Grigg M."/>
            <person name="Lorenzi H."/>
            <person name="Galac M."/>
        </authorList>
    </citation>
    <scope>NUCLEOTIDE SEQUENCE [LARGE SCALE GENOMIC DNA]</scope>
    <source>
        <strain evidence="4 5">EAF2021</strain>
    </source>
</reference>
<dbReference type="Gene3D" id="1.20.920.20">
    <property type="match status" value="1"/>
</dbReference>
<dbReference type="EMBL" id="JAPFFF010000009">
    <property type="protein sequence ID" value="KAK8882261.1"/>
    <property type="molecule type" value="Genomic_DNA"/>
</dbReference>
<feature type="domain" description="Dynein heavy chain linker" evidence="2">
    <location>
        <begin position="823"/>
        <end position="1237"/>
    </location>
</feature>
<organism evidence="4 5">
    <name type="scientific">Tritrichomonas musculus</name>
    <dbReference type="NCBI Taxonomy" id="1915356"/>
    <lineage>
        <taxon>Eukaryota</taxon>
        <taxon>Metamonada</taxon>
        <taxon>Parabasalia</taxon>
        <taxon>Tritrichomonadida</taxon>
        <taxon>Tritrichomonadidae</taxon>
        <taxon>Tritrichomonas</taxon>
    </lineage>
</organism>
<evidence type="ECO:0000259" key="2">
    <source>
        <dbReference type="Pfam" id="PF08393"/>
    </source>
</evidence>
<evidence type="ECO:0000256" key="1">
    <source>
        <dbReference type="SAM" id="Coils"/>
    </source>
</evidence>
<accession>A0ABR2JUY4</accession>
<comment type="caution">
    <text evidence="4">The sequence shown here is derived from an EMBL/GenBank/DDBJ whole genome shotgun (WGS) entry which is preliminary data.</text>
</comment>
<dbReference type="Pfam" id="PF12774">
    <property type="entry name" value="AAA_6"/>
    <property type="match status" value="1"/>
</dbReference>
<proteinExistence type="predicted"/>
<dbReference type="Gene3D" id="1.10.8.720">
    <property type="entry name" value="Region D6 of dynein motor"/>
    <property type="match status" value="1"/>
</dbReference>
<name>A0ABR2JUY4_9EUKA</name>
<dbReference type="Gene3D" id="3.40.50.300">
    <property type="entry name" value="P-loop containing nucleotide triphosphate hydrolases"/>
    <property type="match status" value="3"/>
</dbReference>
<dbReference type="InterPro" id="IPR035699">
    <property type="entry name" value="AAA_6"/>
</dbReference>
<dbReference type="Gene3D" id="1.20.58.1120">
    <property type="match status" value="1"/>
</dbReference>
<dbReference type="InterPro" id="IPR042219">
    <property type="entry name" value="AAA_lid_11_sf"/>
</dbReference>
<dbReference type="InterPro" id="IPR026983">
    <property type="entry name" value="DHC"/>
</dbReference>
<dbReference type="Gene3D" id="1.10.287.2620">
    <property type="match status" value="1"/>
</dbReference>
<dbReference type="InterPro" id="IPR027417">
    <property type="entry name" value="P-loop_NTPase"/>
</dbReference>
<keyword evidence="1" id="KW-0175">Coiled coil</keyword>
<evidence type="ECO:0000259" key="3">
    <source>
        <dbReference type="Pfam" id="PF12774"/>
    </source>
</evidence>
<dbReference type="PANTHER" id="PTHR10676">
    <property type="entry name" value="DYNEIN HEAVY CHAIN FAMILY PROTEIN"/>
    <property type="match status" value="1"/>
</dbReference>
<sequence>MKKKQIEDIFENTDFIKQKTKPAIRKSSLAPPGMNPHRDMYKSPSLEMNITTFNVINPGAGTGNVIMSTHNPSLLAISKRAKSTIRPKVKPSITFPSVTQGVTSLLSKKPLSDLPDPTKEYFEKNQKREELERTSLSFDEDPIAYFSKRKDGRGHLFIYMKYKKSRQDPDFSPYELVKVPFSDVGKDYFTMSASGVTHIDEFGNTENTTLDRWAKEESSYLSIKKLKTFRLYFLWKPLRVWKNFVQQMHFQEKLSLLVKQTFFYHISFSKVATTVSILISASDSIVTKFLLPFEASKKFTVFEFNQYSQWNFEELQKQHKKLIDKVTDIVGDLYSSIDDPKLLHVDDSDFKEIKRKNPNITQLMILEQKKENERVSRTQKMETEITAITGFLRMLDYLVLENLRRSCYEAFKNADLIVSSDLSAIFTIEVSFSDDGDIVFTPNKEGMLDIVDKMMNQALDKLDSLPRLTQMPQLRDIFTKSGIDLSDLNLNGPSLRDILETAPNIKEATDHIKEVISTAYDNAYSYSQNLVNFYPLYKIGKNWDVRDYIKKRNGEKYTGTGRFSDERDPNESNDAFLINSEEEPIIDFETTIKIIEKLRSEAAKVEEIRLGTVRGPLYIDSKKLKAELMPICSRSIKSLETTFSELVSTKIMMLNSVFQSFSAKMNQDPNSLDSYVDFSHIVQKTSDLLPQMTSEINFIDEVVSLFDKLKFSIVVKNPLHPIFDKFKSDQKKSLQIREKLEERFKFVLEQLIKKKELQIQNYKSESIDELPSSIVNLDLENFFKQTLKLKKKCESLEEPIEKMKFQQKVLNLNITSFDDFVIIKHNIAFSEKIYQLAKYWSNLNNQITTIPFAHISMNEFTDGVNGIQVILDELKDMNMKESPILNELQSSFSKISPYVKQLTQLNNGKMHTRHWESLFELCGHKGEYSISVTIQNMLDNDILSNEEIINEIEKTSLSESQLDNEFQMISAHWGEVTVPFLDHPSKVDDQLLLGDLSNLLNSIKITSEKLNKMLSNRFVKGIEKQVLKLSKAMALFMNIFDQWQIFQNNWKTVSTLFSQGIVRQQLPHQTTRYEIIRKKWQDIIQHSLTDNKIFHVCSYTNMLEDFIENNKSLEIILDGISEFLNSKRELIPRLYFLSNHEVLTLLSTKDFAIFTKQIIKIMMKVQRLDFNTSDENESTLTESELEGCNFIGLKIFGVVGEDGDTLPFTNAIQCPGSVDHWMPQIFEMMEMSTQESLSISLARFASSSLTDWAMTVSCSIAMLTLQISFARDVEDCFNNLEANPRSFSHFETKLKHQIHDLVQLMSSSLSPSEQWKISFFIGLILNHYESARAFQEKIPSYSHIEAWHDMIKFKYDPTNANVIIVVGDNCWTRGNEYWGRVPRLIFTPGVTNALTNIFISKENNQIPLIFSSPSCGKMRLLEIYSYIMGRFCYTFNPFPNIQQCFIRQVMIGASLTGCSIIFKNIDQFKIDNQVRIFDYVREMNDNSKSFKFGNDENNELKIHPDFSVMFSATEKYSTEMSPQLRDYVRPIGLSIVDIRKLTESSLFSSGFKTAKKLAAKLDDLTKTVISLFNLNPTRVKHIIQIVIDGHHTLIQLMHKTKVDGIDYFKEPKVAEKYSISRAAFYHFKVLIDPEKQDLLLVLLYSTFHLFNDIELFTNSLISSHNFYNDKASLILKKNVENSIKQLNFEVPSDYFLVQAESLMEMMLKYPLIIICGPSNSGKSLILELLSDAFAAMLNEADLINNYRGLMQFKIESIYHQSDTFNNIFGSIENDDKWLNGLFQSTIANLEQFSKTHHRILRFDGILTPELDKFCCQFVSNQEKFKLNNLGSFSNDSCFHCIIETDDISNISPYLLNSSAVLTMNSVQHSSDHLNTQIDLLKPSIPFSMIKKEFGTKFNEDEYSIIYSIFERVSTVFVKKFQIDFSVNCVRYCLNYLIDNRINCMNEELVLIVMSISFYTCYCSYSNDSHSSFSDWVIERFSLSVPNNWEGIIDEDELETINEKENQLEEEKSSISNKLTKVSSTLKKSSLCLSNRSISTSMSNLSGMTSMSIANDDNISPVFFDYFEKPTLESIKVEDDKIVPIDASFLNERIIVEGCQFADDFIVPNAQHLSAYSTFKIAMKSHSHIFLNGPLNSGKSAMLKFIFSKSEKICPVMFNVSTPKGCSIQMIINKIKEETTLMKKTIINESKIYALVFNDLTPENINVVDFIRQLLNENRIILTSKIDTNYYDALNIDPEKFFVIVRSETTNYDKRFLKHFFLVNTEEYIQDTKMYIANKAMGALGISIEMIQLLVYIFEKMNYSLSEMINTFIIFANINVSSIDTIRVLMTSIYFNRFNIDKEKEFDTFLDEIKNDSLKFPMFQDGLIHFKEKKNFARSIQNVTSEVLTIDRDKIKEFISKEMNSSVYDESVYNFIQIDHSIGAIGHDCIIYSSTASSQMTLLKLVCKFQDSVLFEVTDISSIKEFINKLINDEGNHVHVLLMRKISNSLIYSILNIFKSFIFHSIYKDDEIISLSRKVFKIEDEVEIDQKRKSDLFNRIKKLIRFNCRIVVLPSNSLDKTTTSLLRDFDVINLIEPTMQSICLDLIKQDEKNLEIVLIQIFESIQKYLPYSNITLFYDFVSSFIQYMSGDMKNQMSKNDEVKNALNFLDKLSIENSVFSEKLNQIQPDLEKLKTEAEISRSSYQSKNDVISMRKLKLSEEKMHLTTNLENKIEEMKQAESDMEQLVPNVEISIRRLKDLKQADIDPIRITESDPYDSLKLMLEAVAVLIGVPNTSYESFGHSLLMDEMFVHRIVDNFNYKQVTSATYDKLISYINDEKMSKKELETVAPVLVILRDLLEAICAYTARNNIYRDKKLQVEMTRRSLTDFEIDMKRELDSIRDIENQLDDEQKKLMQIQTQYNEIQKQYEEIEKQKNKIDSILKDDSKLKEFWSKEVVSTAGNGDTMVGDSILMAVYITFAGMLDNEQRRTLLQIAENKIRESSLVTSFSHHITNHNKSCLQSIYVNDDAGTNDCDLWLAVTSRLIAEGVTNESLAHLPRSALIDFKHLEVLQKVPLVIDPDRAFIELFDNSQMTVISLFSSSYRSAVIECLQEGKLLIVTDVNEYDQRITEIISYSKISIGSQIIINQKTVVKHENFRVILISSFSEIEQIPNDLNLRVAAVNISSSSMETIHTEIVNSFVSYFDPSLMPKIIELQKSELAHHVQVKQYELEILNCISLISSNFRNRSENGYLNDDETIEKLLKNKELFFGATGVEESAADIKNELEKVTYLFKPLITIVETFWICLSRYLPKVKSYYRFSFKAMMSIIKDVFDDSNLKDNLELTDDQMCQLTNNLISGLLQWLHPMISINDSLFFLFLTAFMLKDENWDDLTAIIQNLSVKINSKLTFQGQLNLNEIESLIEKLKDCEICDFFNLVKEFVSSYFGDQFENDLPLFSVENCVPSSSQIASFIISDPNSKECGPIREILKYVKKEGKLDNFECLSLSDNDSVLNEIQTKIQLSFNRGKWVLLNYSKPSKKTASVINDILYITSKKPLQSGFKLFVCCYSTDFISSQLLSKSKIITMSDFPSIRQNMLQLYHDNMELLDTFNINSSRSSRDLMPNTNLPKIIKRVFYIGALIYSQIKNRAFLSPVGFNSFFGLDESSFDIFAKSSIRFAEEYGSNSSVEEAIKYNKSNLNADKKLSARTKSILAAKNDPMFDPPIKNLRDYVEKVCFGSRVIETQDRRRLRAILAHFFTTQLFDDNFTYVDQKLPNASLFNIPADGGIPIFIQQISSCFQTFDATEALMIDFEAASPLMNWNLSKWVAEPFLSILTRYDDNQDDEEDDNDMYSIDLIGQIDEKPLSPLTHFWINEISSFNKDVKKGLKKLYCEVSNDFISFDTFYDFMKKRREFLIVAFSEVTVKEINLKYLNDISGFFNAYKLHFCLFNDLSSDDVFIEFDFNNKNGFLVKIIDLYLFNGSIKDDILVPIEKKEPFNAFSQIPPMFMFIGEKMERNKYFICPLFKNFFGQNQVFNEGDTCNFVIDVNLNASKGDKAWLLNSTALYVFVPHIFQ</sequence>
<evidence type="ECO:0000313" key="5">
    <source>
        <dbReference type="Proteomes" id="UP001470230"/>
    </source>
</evidence>
<protein>
    <recommendedName>
        <fullName evidence="6">Dynein heavy chain family protein</fullName>
    </recommendedName>
</protein>
<feature type="coiled-coil region" evidence="1">
    <location>
        <begin position="2872"/>
        <end position="2923"/>
    </location>
</feature>
<dbReference type="Proteomes" id="UP001470230">
    <property type="component" value="Unassembled WGS sequence"/>
</dbReference>
<dbReference type="Gene3D" id="3.20.180.20">
    <property type="entry name" value="Dynein heavy chain, N-terminal domain 2"/>
    <property type="match status" value="1"/>
</dbReference>
<dbReference type="InterPro" id="IPR042228">
    <property type="entry name" value="Dynein_linker_3"/>
</dbReference>
<dbReference type="PANTHER" id="PTHR10676:SF396">
    <property type="entry name" value="DYNEIN AXONEMAL HEAVY CHAIN 1"/>
    <property type="match status" value="1"/>
</dbReference>
<dbReference type="Gene3D" id="1.20.140.100">
    <property type="entry name" value="Dynein heavy chain, N-terminal domain 2"/>
    <property type="match status" value="1"/>
</dbReference>